<feature type="binding site" evidence="7">
    <location>
        <position position="172"/>
    </location>
    <ligand>
        <name>substrate</name>
    </ligand>
</feature>
<dbReference type="GO" id="GO:0006096">
    <property type="term" value="P:glycolytic process"/>
    <property type="evidence" value="ECO:0007669"/>
    <property type="project" value="UniProtKB-UniRule"/>
</dbReference>
<dbReference type="RefSeq" id="WP_093241273.1">
    <property type="nucleotide sequence ID" value="NZ_FNQF01000004.1"/>
</dbReference>
<dbReference type="FunFam" id="3.20.20.70:FF:000016">
    <property type="entry name" value="Triosephosphate isomerase"/>
    <property type="match status" value="1"/>
</dbReference>
<dbReference type="PANTHER" id="PTHR21139">
    <property type="entry name" value="TRIOSEPHOSPHATE ISOMERASE"/>
    <property type="match status" value="1"/>
</dbReference>
<dbReference type="InterPro" id="IPR020861">
    <property type="entry name" value="Triosephosphate_isomerase_AS"/>
</dbReference>
<dbReference type="STRING" id="908615.SAMN05421540_10434"/>
<dbReference type="GO" id="GO:0005829">
    <property type="term" value="C:cytosol"/>
    <property type="evidence" value="ECO:0007669"/>
    <property type="project" value="TreeGrafter"/>
</dbReference>
<dbReference type="CDD" id="cd00311">
    <property type="entry name" value="TIM"/>
    <property type="match status" value="1"/>
</dbReference>
<dbReference type="SUPFAM" id="SSF51351">
    <property type="entry name" value="Triosephosphate isomerase (TIM)"/>
    <property type="match status" value="1"/>
</dbReference>
<evidence type="ECO:0000256" key="8">
    <source>
        <dbReference type="RuleBase" id="RU363013"/>
    </source>
</evidence>
<organism evidence="9 10">
    <name type="scientific">Psychroflexus halocasei</name>
    <dbReference type="NCBI Taxonomy" id="908615"/>
    <lineage>
        <taxon>Bacteria</taxon>
        <taxon>Pseudomonadati</taxon>
        <taxon>Bacteroidota</taxon>
        <taxon>Flavobacteriia</taxon>
        <taxon>Flavobacteriales</taxon>
        <taxon>Flavobacteriaceae</taxon>
        <taxon>Psychroflexus</taxon>
    </lineage>
</organism>
<comment type="catalytic activity">
    <reaction evidence="7 8">
        <text>D-glyceraldehyde 3-phosphate = dihydroxyacetone phosphate</text>
        <dbReference type="Rhea" id="RHEA:18585"/>
        <dbReference type="ChEBI" id="CHEBI:57642"/>
        <dbReference type="ChEBI" id="CHEBI:59776"/>
        <dbReference type="EC" id="5.3.1.1"/>
    </reaction>
</comment>
<comment type="function">
    <text evidence="7">Involved in the gluconeogenesis. Catalyzes stereospecifically the conversion of dihydroxyacetone phosphate (DHAP) to D-glyceraldehyde-3-phosphate (G3P).</text>
</comment>
<evidence type="ECO:0000256" key="6">
    <source>
        <dbReference type="ARBA" id="ARBA00023235"/>
    </source>
</evidence>
<dbReference type="GO" id="GO:0019563">
    <property type="term" value="P:glycerol catabolic process"/>
    <property type="evidence" value="ECO:0007669"/>
    <property type="project" value="TreeGrafter"/>
</dbReference>
<comment type="similarity">
    <text evidence="2 7 8">Belongs to the triosephosphate isomerase family.</text>
</comment>
<comment type="subunit">
    <text evidence="7 8">Homodimer.</text>
</comment>
<dbReference type="GO" id="GO:0004807">
    <property type="term" value="F:triose-phosphate isomerase activity"/>
    <property type="evidence" value="ECO:0007669"/>
    <property type="project" value="UniProtKB-UniRule"/>
</dbReference>
<feature type="binding site" evidence="7">
    <location>
        <begin position="9"/>
        <end position="11"/>
    </location>
    <ligand>
        <name>substrate</name>
    </ligand>
</feature>
<feature type="binding site" evidence="7">
    <location>
        <begin position="233"/>
        <end position="234"/>
    </location>
    <ligand>
        <name>substrate</name>
    </ligand>
</feature>
<feature type="active site" description="Proton acceptor" evidence="7">
    <location>
        <position position="166"/>
    </location>
</feature>
<dbReference type="InterPro" id="IPR022896">
    <property type="entry name" value="TrioseP_Isoase_bac/euk"/>
</dbReference>
<dbReference type="InterPro" id="IPR035990">
    <property type="entry name" value="TIM_sf"/>
</dbReference>
<keyword evidence="4 7" id="KW-0963">Cytoplasm</keyword>
<accession>A0A1H3ZCQ5</accession>
<evidence type="ECO:0000256" key="2">
    <source>
        <dbReference type="ARBA" id="ARBA00007422"/>
    </source>
</evidence>
<evidence type="ECO:0000313" key="10">
    <source>
        <dbReference type="Proteomes" id="UP000198820"/>
    </source>
</evidence>
<dbReference type="UniPathway" id="UPA00138"/>
<keyword evidence="10" id="KW-1185">Reference proteome</keyword>
<dbReference type="PANTHER" id="PTHR21139:SF42">
    <property type="entry name" value="TRIOSEPHOSPHATE ISOMERASE"/>
    <property type="match status" value="1"/>
</dbReference>
<sequence length="250" mass="27334">MRKNIVAGNWKMNANANAASELIKNLKKSDFSETTEVIIAPSYTNLAIANELITGSSIELSSQNMHESDRGAFTGEVSAEMLKSVGVTYVILGHSERRAIYKESSELLKSKVDQALKNDLKPIFCVGEELKDRKDENHFKVVKNQLSESLFHLSSEQMKNIVLAYEPVWAIGTGETASPEQAQEMHAYIRKLLSDQFSSEIANGISILYGGSVKPGNAKDIFANKDVDGGLIGGAALKAEDFTAIINSFE</sequence>
<dbReference type="UniPathway" id="UPA00109">
    <property type="reaction ID" value="UER00189"/>
</dbReference>
<evidence type="ECO:0000256" key="5">
    <source>
        <dbReference type="ARBA" id="ARBA00023152"/>
    </source>
</evidence>
<dbReference type="Pfam" id="PF00121">
    <property type="entry name" value="TIM"/>
    <property type="match status" value="1"/>
</dbReference>
<reference evidence="9 10" key="1">
    <citation type="submission" date="2016-10" db="EMBL/GenBank/DDBJ databases">
        <authorList>
            <person name="de Groot N.N."/>
        </authorList>
    </citation>
    <scope>NUCLEOTIDE SEQUENCE [LARGE SCALE GENOMIC DNA]</scope>
    <source>
        <strain evidence="9 10">DSM 23581</strain>
    </source>
</reference>
<dbReference type="InterPro" id="IPR000652">
    <property type="entry name" value="Triosephosphate_isomerase"/>
</dbReference>
<keyword evidence="3 7" id="KW-0312">Gluconeogenesis</keyword>
<feature type="binding site" evidence="7">
    <location>
        <position position="212"/>
    </location>
    <ligand>
        <name>substrate</name>
    </ligand>
</feature>
<keyword evidence="5 7" id="KW-0324">Glycolysis</keyword>
<dbReference type="EC" id="5.3.1.1" evidence="7 8"/>
<evidence type="ECO:0000256" key="4">
    <source>
        <dbReference type="ARBA" id="ARBA00022490"/>
    </source>
</evidence>
<gene>
    <name evidence="7" type="primary">tpiA</name>
    <name evidence="9" type="ORF">SAMN05421540_10434</name>
</gene>
<dbReference type="HAMAP" id="MF_00147_B">
    <property type="entry name" value="TIM_B"/>
    <property type="match status" value="1"/>
</dbReference>
<proteinExistence type="inferred from homology"/>
<name>A0A1H3ZCQ5_9FLAO</name>
<feature type="active site" description="Electrophile" evidence="7">
    <location>
        <position position="94"/>
    </location>
</feature>
<dbReference type="InterPro" id="IPR013785">
    <property type="entry name" value="Aldolase_TIM"/>
</dbReference>
<dbReference type="AlphaFoldDB" id="A0A1H3ZCQ5"/>
<dbReference type="EMBL" id="FNQF01000004">
    <property type="protein sequence ID" value="SEA21447.1"/>
    <property type="molecule type" value="Genomic_DNA"/>
</dbReference>
<dbReference type="GO" id="GO:0046166">
    <property type="term" value="P:glyceraldehyde-3-phosphate biosynthetic process"/>
    <property type="evidence" value="ECO:0007669"/>
    <property type="project" value="TreeGrafter"/>
</dbReference>
<dbReference type="PROSITE" id="PS00171">
    <property type="entry name" value="TIM_1"/>
    <property type="match status" value="1"/>
</dbReference>
<evidence type="ECO:0000256" key="1">
    <source>
        <dbReference type="ARBA" id="ARBA00004680"/>
    </source>
</evidence>
<evidence type="ECO:0000313" key="9">
    <source>
        <dbReference type="EMBL" id="SEA21447.1"/>
    </source>
</evidence>
<dbReference type="Proteomes" id="UP000198820">
    <property type="component" value="Unassembled WGS sequence"/>
</dbReference>
<dbReference type="Gene3D" id="3.20.20.70">
    <property type="entry name" value="Aldolase class I"/>
    <property type="match status" value="1"/>
</dbReference>
<comment type="pathway">
    <text evidence="1 7 8">Carbohydrate degradation; glycolysis; D-glyceraldehyde 3-phosphate from glycerone phosphate: step 1/1.</text>
</comment>
<dbReference type="NCBIfam" id="TIGR00419">
    <property type="entry name" value="tim"/>
    <property type="match status" value="1"/>
</dbReference>
<dbReference type="GO" id="GO:0006094">
    <property type="term" value="P:gluconeogenesis"/>
    <property type="evidence" value="ECO:0007669"/>
    <property type="project" value="UniProtKB-UniRule"/>
</dbReference>
<evidence type="ECO:0000256" key="7">
    <source>
        <dbReference type="HAMAP-Rule" id="MF_00147"/>
    </source>
</evidence>
<evidence type="ECO:0000256" key="3">
    <source>
        <dbReference type="ARBA" id="ARBA00022432"/>
    </source>
</evidence>
<comment type="subcellular location">
    <subcellularLocation>
        <location evidence="7 8">Cytoplasm</location>
    </subcellularLocation>
</comment>
<keyword evidence="6 7" id="KW-0413">Isomerase</keyword>
<comment type="pathway">
    <text evidence="7 8">Carbohydrate biosynthesis; gluconeogenesis.</text>
</comment>
<protein>
    <recommendedName>
        <fullName evidence="7 8">Triosephosphate isomerase</fullName>
        <shortName evidence="7">TIM</shortName>
        <shortName evidence="7">TPI</shortName>
        <ecNumber evidence="7 8">5.3.1.1</ecNumber>
    </recommendedName>
    <alternativeName>
        <fullName evidence="7">Triose-phosphate isomerase</fullName>
    </alternativeName>
</protein>
<dbReference type="PROSITE" id="PS51440">
    <property type="entry name" value="TIM_2"/>
    <property type="match status" value="1"/>
</dbReference>